<dbReference type="Gene3D" id="3.40.605.10">
    <property type="entry name" value="Aldehyde Dehydrogenase, Chain A, domain 1"/>
    <property type="match status" value="1"/>
</dbReference>
<dbReference type="GO" id="GO:0005737">
    <property type="term" value="C:cytoplasm"/>
    <property type="evidence" value="ECO:0007669"/>
    <property type="project" value="UniProtKB-SubCell"/>
</dbReference>
<dbReference type="PIRSF" id="PIRSF000151">
    <property type="entry name" value="GPR"/>
    <property type="match status" value="1"/>
</dbReference>
<dbReference type="CDD" id="cd07079">
    <property type="entry name" value="ALDH_F18-19_ProA-GPR"/>
    <property type="match status" value="1"/>
</dbReference>
<dbReference type="InterPro" id="IPR016161">
    <property type="entry name" value="Ald_DH/histidinol_DH"/>
</dbReference>
<evidence type="ECO:0000256" key="2">
    <source>
        <dbReference type="ARBA" id="ARBA00022605"/>
    </source>
</evidence>
<reference evidence="9 10" key="1">
    <citation type="submission" date="2016-10" db="EMBL/GenBank/DDBJ databases">
        <authorList>
            <person name="de Groot N.N."/>
        </authorList>
    </citation>
    <scope>NUCLEOTIDE SEQUENCE [LARGE SCALE GENOMIC DNA]</scope>
    <source>
        <strain evidence="9 10">DSM 45610</strain>
    </source>
</reference>
<dbReference type="InterPro" id="IPR000965">
    <property type="entry name" value="GPR_dom"/>
</dbReference>
<dbReference type="Gene3D" id="3.40.309.10">
    <property type="entry name" value="Aldehyde Dehydrogenase, Chain A, domain 2"/>
    <property type="match status" value="1"/>
</dbReference>
<dbReference type="PANTHER" id="PTHR11063">
    <property type="entry name" value="GLUTAMATE SEMIALDEHYDE DEHYDROGENASE"/>
    <property type="match status" value="1"/>
</dbReference>
<evidence type="ECO:0000256" key="1">
    <source>
        <dbReference type="ARBA" id="ARBA00004985"/>
    </source>
</evidence>
<evidence type="ECO:0000256" key="4">
    <source>
        <dbReference type="ARBA" id="ARBA00022857"/>
    </source>
</evidence>
<dbReference type="GO" id="GO:0050661">
    <property type="term" value="F:NADP binding"/>
    <property type="evidence" value="ECO:0007669"/>
    <property type="project" value="InterPro"/>
</dbReference>
<feature type="domain" description="Aldehyde dehydrogenase" evidence="8">
    <location>
        <begin position="6"/>
        <end position="278"/>
    </location>
</feature>
<dbReference type="InterPro" id="IPR015590">
    <property type="entry name" value="Aldehyde_DH_dom"/>
</dbReference>
<keyword evidence="10" id="KW-1185">Reference proteome</keyword>
<dbReference type="OrthoDB" id="9809970at2"/>
<comment type="function">
    <text evidence="7">Catalyzes the NADPH-dependent reduction of L-glutamate 5-phosphate into L-glutamate 5-semialdehyde and phosphate. The product spontaneously undergoes cyclization to form 1-pyrroline-5-carboxylate.</text>
</comment>
<comment type="pathway">
    <text evidence="1 7">Amino-acid biosynthesis; L-proline biosynthesis; L-glutamate 5-semialdehyde from L-glutamate: step 2/2.</text>
</comment>
<keyword evidence="2 7" id="KW-0028">Amino-acid biosynthesis</keyword>
<evidence type="ECO:0000256" key="6">
    <source>
        <dbReference type="ARBA" id="ARBA00049024"/>
    </source>
</evidence>
<evidence type="ECO:0000256" key="7">
    <source>
        <dbReference type="HAMAP-Rule" id="MF_00412"/>
    </source>
</evidence>
<keyword evidence="4 7" id="KW-0521">NADP</keyword>
<dbReference type="RefSeq" id="WP_091736046.1">
    <property type="nucleotide sequence ID" value="NZ_FNNQ01000002.1"/>
</dbReference>
<evidence type="ECO:0000259" key="8">
    <source>
        <dbReference type="Pfam" id="PF00171"/>
    </source>
</evidence>
<evidence type="ECO:0000256" key="5">
    <source>
        <dbReference type="ARBA" id="ARBA00023002"/>
    </source>
</evidence>
<dbReference type="InterPro" id="IPR020593">
    <property type="entry name" value="G-glutamylP_reductase_CS"/>
</dbReference>
<dbReference type="InterPro" id="IPR012134">
    <property type="entry name" value="Glu-5-SA_DH"/>
</dbReference>
<dbReference type="GO" id="GO:0004350">
    <property type="term" value="F:glutamate-5-semialdehyde dehydrogenase activity"/>
    <property type="evidence" value="ECO:0007669"/>
    <property type="project" value="UniProtKB-UniRule"/>
</dbReference>
<organism evidence="9 10">
    <name type="scientific">Marininema mesophilum</name>
    <dbReference type="NCBI Taxonomy" id="1048340"/>
    <lineage>
        <taxon>Bacteria</taxon>
        <taxon>Bacillati</taxon>
        <taxon>Bacillota</taxon>
        <taxon>Bacilli</taxon>
        <taxon>Bacillales</taxon>
        <taxon>Thermoactinomycetaceae</taxon>
        <taxon>Marininema</taxon>
    </lineage>
</organism>
<sequence length="417" mass="45488">MITSDVRQKAHKGRLVLRQLATLTEEEKNKALMKVAEEISLRKEEILQANEQDRKGAIEEGVSQALLDRLTLTEKRLDEMAEGLRDLARLEDPIGEVLDTSTLANGLRIDKVRVPLGMIGMVYEARPNVTCDAAGTALKTGNAILLRGSASAIHSNLALTKVIQAALKETAVPSEAVQLVEDLKRSAVQEMITANGLIDVIIPRGGAGLISRVVKESTVPVIETGVGNCHIYVDQAAEPEMATNIVMNAKIDRPAVCNAVETILIHQEWANRYLVELCHLLSEQGVELRGCPETQKIFPQVKPAVESDWETEFLDKVLAVKIVDSLESALTHINRYGTHHSEAIVTDDSATAQLFLTGVDAAAVYHNASTRFTDGGQFGFGVEIGISTQKLHARGPMGLKEMTSYQYRMYGTGQTRG</sequence>
<gene>
    <name evidence="7" type="primary">proA</name>
    <name evidence="9" type="ORF">SAMN05444487_102219</name>
</gene>
<keyword evidence="3 7" id="KW-0641">Proline biosynthesis</keyword>
<dbReference type="PROSITE" id="PS01223">
    <property type="entry name" value="PROA"/>
    <property type="match status" value="1"/>
</dbReference>
<comment type="subcellular location">
    <subcellularLocation>
        <location evidence="7">Cytoplasm</location>
    </subcellularLocation>
</comment>
<dbReference type="GO" id="GO:0055129">
    <property type="term" value="P:L-proline biosynthetic process"/>
    <property type="evidence" value="ECO:0007669"/>
    <property type="project" value="UniProtKB-UniRule"/>
</dbReference>
<dbReference type="InterPro" id="IPR016163">
    <property type="entry name" value="Ald_DH_C"/>
</dbReference>
<dbReference type="Pfam" id="PF00171">
    <property type="entry name" value="Aldedh"/>
    <property type="match status" value="1"/>
</dbReference>
<dbReference type="EC" id="1.2.1.41" evidence="7"/>
<keyword evidence="7" id="KW-0963">Cytoplasm</keyword>
<dbReference type="FunFam" id="3.40.309.10:FF:000006">
    <property type="entry name" value="Gamma-glutamyl phosphate reductase"/>
    <property type="match status" value="1"/>
</dbReference>
<evidence type="ECO:0000313" key="10">
    <source>
        <dbReference type="Proteomes" id="UP000198534"/>
    </source>
</evidence>
<dbReference type="EMBL" id="FNNQ01000002">
    <property type="protein sequence ID" value="SDW31015.1"/>
    <property type="molecule type" value="Genomic_DNA"/>
</dbReference>
<keyword evidence="5 7" id="KW-0560">Oxidoreductase</keyword>
<dbReference type="PANTHER" id="PTHR11063:SF8">
    <property type="entry name" value="DELTA-1-PYRROLINE-5-CARBOXYLATE SYNTHASE"/>
    <property type="match status" value="1"/>
</dbReference>
<dbReference type="NCBIfam" id="TIGR00407">
    <property type="entry name" value="proA"/>
    <property type="match status" value="1"/>
</dbReference>
<comment type="similarity">
    <text evidence="7">Belongs to the gamma-glutamyl phosphate reductase family.</text>
</comment>
<dbReference type="SUPFAM" id="SSF53720">
    <property type="entry name" value="ALDH-like"/>
    <property type="match status" value="1"/>
</dbReference>
<dbReference type="InterPro" id="IPR016162">
    <property type="entry name" value="Ald_DH_N"/>
</dbReference>
<comment type="catalytic activity">
    <reaction evidence="6 7">
        <text>L-glutamate 5-semialdehyde + phosphate + NADP(+) = L-glutamyl 5-phosphate + NADPH + H(+)</text>
        <dbReference type="Rhea" id="RHEA:19541"/>
        <dbReference type="ChEBI" id="CHEBI:15378"/>
        <dbReference type="ChEBI" id="CHEBI:43474"/>
        <dbReference type="ChEBI" id="CHEBI:57783"/>
        <dbReference type="ChEBI" id="CHEBI:58066"/>
        <dbReference type="ChEBI" id="CHEBI:58274"/>
        <dbReference type="ChEBI" id="CHEBI:58349"/>
        <dbReference type="EC" id="1.2.1.41"/>
    </reaction>
</comment>
<name>A0A1H2SHP6_9BACL</name>
<accession>A0A1H2SHP6</accession>
<dbReference type="AlphaFoldDB" id="A0A1H2SHP6"/>
<dbReference type="UniPathway" id="UPA00098">
    <property type="reaction ID" value="UER00360"/>
</dbReference>
<dbReference type="STRING" id="1048340.SAMN05444487_102219"/>
<protein>
    <recommendedName>
        <fullName evidence="7">Gamma-glutamyl phosphate reductase</fullName>
        <shortName evidence="7">GPR</shortName>
        <ecNumber evidence="7">1.2.1.41</ecNumber>
    </recommendedName>
    <alternativeName>
        <fullName evidence="7">Glutamate-5-semialdehyde dehydrogenase</fullName>
    </alternativeName>
    <alternativeName>
        <fullName evidence="7">Glutamyl-gamma-semialdehyde dehydrogenase</fullName>
        <shortName evidence="7">GSA dehydrogenase</shortName>
    </alternativeName>
</protein>
<proteinExistence type="inferred from homology"/>
<dbReference type="Proteomes" id="UP000198534">
    <property type="component" value="Unassembled WGS sequence"/>
</dbReference>
<dbReference type="HAMAP" id="MF_00412">
    <property type="entry name" value="ProA"/>
    <property type="match status" value="1"/>
</dbReference>
<evidence type="ECO:0000313" key="9">
    <source>
        <dbReference type="EMBL" id="SDW31015.1"/>
    </source>
</evidence>
<dbReference type="NCBIfam" id="NF001221">
    <property type="entry name" value="PRK00197.1"/>
    <property type="match status" value="1"/>
</dbReference>
<evidence type="ECO:0000256" key="3">
    <source>
        <dbReference type="ARBA" id="ARBA00022650"/>
    </source>
</evidence>